<keyword evidence="2" id="KW-1185">Reference proteome</keyword>
<accession>A0ABX7T9J4</accession>
<evidence type="ECO:0000313" key="2">
    <source>
        <dbReference type="Proteomes" id="UP000663923"/>
    </source>
</evidence>
<reference evidence="1 2" key="1">
    <citation type="submission" date="2021-03" db="EMBL/GenBank/DDBJ databases">
        <title>Complete genome of Parasphingorhabdus_sp.JHSY0214.</title>
        <authorList>
            <person name="Yoo J.H."/>
            <person name="Bae J.W."/>
        </authorList>
    </citation>
    <scope>NUCLEOTIDE SEQUENCE [LARGE SCALE GENOMIC DNA]</scope>
    <source>
        <strain evidence="1 2">JHSY0214</strain>
    </source>
</reference>
<name>A0ABX7T9J4_9SPHN</name>
<proteinExistence type="predicted"/>
<dbReference type="EMBL" id="CP071794">
    <property type="protein sequence ID" value="QTD57224.1"/>
    <property type="molecule type" value="Genomic_DNA"/>
</dbReference>
<organism evidence="1 2">
    <name type="scientific">Parasphingorhabdus cellanae</name>
    <dbReference type="NCBI Taxonomy" id="2806553"/>
    <lineage>
        <taxon>Bacteria</taxon>
        <taxon>Pseudomonadati</taxon>
        <taxon>Pseudomonadota</taxon>
        <taxon>Alphaproteobacteria</taxon>
        <taxon>Sphingomonadales</taxon>
        <taxon>Sphingomonadaceae</taxon>
        <taxon>Parasphingorhabdus</taxon>
    </lineage>
</organism>
<gene>
    <name evidence="1" type="ORF">J4G78_06685</name>
</gene>
<protein>
    <submittedName>
        <fullName evidence="1">Uncharacterized protein</fullName>
    </submittedName>
</protein>
<evidence type="ECO:0000313" key="1">
    <source>
        <dbReference type="EMBL" id="QTD57224.1"/>
    </source>
</evidence>
<sequence>MPTLGGEGIAVAIFPRRIVALCPLVIDNVCFYFSLMIINITKGSDQDWIKIKRQDGSVEQTTFPKKGTIPHDAVHYHVEQVLAMRQGFWGMVADGTRPEDIQHIAKEAGHASSTRAATPKAQIIELLQAERLVECFEADMWSESSDNQTLRDVFNAACQSSYIDPPALSDDQINTIRSSISAFAKQWMAAEIGETFQLHWK</sequence>
<dbReference type="Proteomes" id="UP000663923">
    <property type="component" value="Chromosome"/>
</dbReference>
<dbReference type="RefSeq" id="WP_207989526.1">
    <property type="nucleotide sequence ID" value="NZ_CP071794.1"/>
</dbReference>